<dbReference type="EMBL" id="ML770097">
    <property type="protein sequence ID" value="KAE9384677.1"/>
    <property type="molecule type" value="Genomic_DNA"/>
</dbReference>
<feature type="region of interest" description="Disordered" evidence="1">
    <location>
        <begin position="1"/>
        <end position="26"/>
    </location>
</feature>
<dbReference type="AlphaFoldDB" id="A0A6A4GH16"/>
<sequence length="505" mass="55771">MEIDEPKIKSKGPGHIGTGKRKASNAGDAIASLAKKHCGNTGGLADDWQDNDDVFNYQPLGYCNFFSGSSEDQQLELGDELLSRAPSCGAASEPEPSEPDISSSRPLSRASNVGTDDSDEEATRTAAGVHFGGLDGIVERENQFMSLTHISTRILKPSQPVNTLTKITEDAPERALENLGRTKKKKARQTQANLDSAIKERFKADMVPWIAHLMGSVSLSFFSNVLEPDMFITPTPAMLQSVYNAIILSTTKVPHEIRRGDAVAVCAGAAVTNWRNGFREAAEHAVEAYLLDCSFINPAERARVATYAIERQYGEDKVELADRLFLWARVSEGFMESFHLLYCLGYHIVKVSNFPKAAAAIRTDEGRPRGALLLAVLACYRAFKGYQDGSGIFPEHPDKFSEVNYGPSSTEIGDWTFDIYDSIQRLDNAWWDRVIPLAKSNYDQHHSRKLKREMEKHVAQNAAATKQAEFDAQVVRSSQPRRRPIQIHQGYPAFIPTVTSGSEGS</sequence>
<protein>
    <submittedName>
        <fullName evidence="2">Uncharacterized protein</fullName>
    </submittedName>
</protein>
<name>A0A6A4GH16_9AGAR</name>
<keyword evidence="3" id="KW-1185">Reference proteome</keyword>
<reference evidence="2" key="1">
    <citation type="journal article" date="2019" name="Environ. Microbiol.">
        <title>Fungal ecological strategies reflected in gene transcription - a case study of two litter decomposers.</title>
        <authorList>
            <person name="Barbi F."/>
            <person name="Kohler A."/>
            <person name="Barry K."/>
            <person name="Baskaran P."/>
            <person name="Daum C."/>
            <person name="Fauchery L."/>
            <person name="Ihrmark K."/>
            <person name="Kuo A."/>
            <person name="LaButti K."/>
            <person name="Lipzen A."/>
            <person name="Morin E."/>
            <person name="Grigoriev I.V."/>
            <person name="Henrissat B."/>
            <person name="Lindahl B."/>
            <person name="Martin F."/>
        </authorList>
    </citation>
    <scope>NUCLEOTIDE SEQUENCE</scope>
    <source>
        <strain evidence="2">JB14</strain>
    </source>
</reference>
<evidence type="ECO:0000313" key="3">
    <source>
        <dbReference type="Proteomes" id="UP000799118"/>
    </source>
</evidence>
<dbReference type="OrthoDB" id="3014170at2759"/>
<feature type="region of interest" description="Disordered" evidence="1">
    <location>
        <begin position="86"/>
        <end position="123"/>
    </location>
</feature>
<evidence type="ECO:0000313" key="2">
    <source>
        <dbReference type="EMBL" id="KAE9384677.1"/>
    </source>
</evidence>
<accession>A0A6A4GH16</accession>
<gene>
    <name evidence="2" type="ORF">BT96DRAFT_637315</name>
</gene>
<proteinExistence type="predicted"/>
<dbReference type="Proteomes" id="UP000799118">
    <property type="component" value="Unassembled WGS sequence"/>
</dbReference>
<feature type="compositionally biased region" description="Low complexity" evidence="1">
    <location>
        <begin position="86"/>
        <end position="106"/>
    </location>
</feature>
<organism evidence="2 3">
    <name type="scientific">Gymnopus androsaceus JB14</name>
    <dbReference type="NCBI Taxonomy" id="1447944"/>
    <lineage>
        <taxon>Eukaryota</taxon>
        <taxon>Fungi</taxon>
        <taxon>Dikarya</taxon>
        <taxon>Basidiomycota</taxon>
        <taxon>Agaricomycotina</taxon>
        <taxon>Agaricomycetes</taxon>
        <taxon>Agaricomycetidae</taxon>
        <taxon>Agaricales</taxon>
        <taxon>Marasmiineae</taxon>
        <taxon>Omphalotaceae</taxon>
        <taxon>Gymnopus</taxon>
    </lineage>
</organism>
<evidence type="ECO:0000256" key="1">
    <source>
        <dbReference type="SAM" id="MobiDB-lite"/>
    </source>
</evidence>